<feature type="compositionally biased region" description="Polar residues" evidence="2">
    <location>
        <begin position="396"/>
        <end position="405"/>
    </location>
</feature>
<feature type="region of interest" description="Disordered" evidence="2">
    <location>
        <begin position="28"/>
        <end position="58"/>
    </location>
</feature>
<organism evidence="3 4">
    <name type="scientific">Rhipicephalus microplus</name>
    <name type="common">Cattle tick</name>
    <name type="synonym">Boophilus microplus</name>
    <dbReference type="NCBI Taxonomy" id="6941"/>
    <lineage>
        <taxon>Eukaryota</taxon>
        <taxon>Metazoa</taxon>
        <taxon>Ecdysozoa</taxon>
        <taxon>Arthropoda</taxon>
        <taxon>Chelicerata</taxon>
        <taxon>Arachnida</taxon>
        <taxon>Acari</taxon>
        <taxon>Parasitiformes</taxon>
        <taxon>Ixodida</taxon>
        <taxon>Ixodoidea</taxon>
        <taxon>Ixodidae</taxon>
        <taxon>Rhipicephalinae</taxon>
        <taxon>Rhipicephalus</taxon>
        <taxon>Boophilus</taxon>
    </lineage>
</organism>
<feature type="compositionally biased region" description="Polar residues" evidence="2">
    <location>
        <begin position="601"/>
        <end position="611"/>
    </location>
</feature>
<feature type="region of interest" description="Disordered" evidence="2">
    <location>
        <begin position="745"/>
        <end position="771"/>
    </location>
</feature>
<accession>A0A9J6D2V3</accession>
<feature type="coiled-coil region" evidence="1">
    <location>
        <begin position="449"/>
        <end position="483"/>
    </location>
</feature>
<dbReference type="Proteomes" id="UP000821866">
    <property type="component" value="Unassembled WGS sequence"/>
</dbReference>
<reference evidence="3" key="2">
    <citation type="submission" date="2021-09" db="EMBL/GenBank/DDBJ databases">
        <authorList>
            <person name="Jia N."/>
            <person name="Wang J."/>
            <person name="Shi W."/>
            <person name="Du L."/>
            <person name="Sun Y."/>
            <person name="Zhan W."/>
            <person name="Jiang J."/>
            <person name="Wang Q."/>
            <person name="Zhang B."/>
            <person name="Ji P."/>
            <person name="Sakyi L.B."/>
            <person name="Cui X."/>
            <person name="Yuan T."/>
            <person name="Jiang B."/>
            <person name="Yang W."/>
            <person name="Lam T.T.-Y."/>
            <person name="Chang Q."/>
            <person name="Ding S."/>
            <person name="Wang X."/>
            <person name="Zhu J."/>
            <person name="Ruan X."/>
            <person name="Zhao L."/>
            <person name="Wei J."/>
            <person name="Que T."/>
            <person name="Du C."/>
            <person name="Cheng J."/>
            <person name="Dai P."/>
            <person name="Han X."/>
            <person name="Huang E."/>
            <person name="Gao Y."/>
            <person name="Liu J."/>
            <person name="Shao H."/>
            <person name="Ye R."/>
            <person name="Li L."/>
            <person name="Wei W."/>
            <person name="Wang X."/>
            <person name="Wang C."/>
            <person name="Huo Q."/>
            <person name="Li W."/>
            <person name="Guo W."/>
            <person name="Chen H."/>
            <person name="Chen S."/>
            <person name="Zhou L."/>
            <person name="Zhou L."/>
            <person name="Ni X."/>
            <person name="Tian J."/>
            <person name="Zhou Y."/>
            <person name="Sheng Y."/>
            <person name="Liu T."/>
            <person name="Pan Y."/>
            <person name="Xia L."/>
            <person name="Li J."/>
            <person name="Zhao F."/>
            <person name="Cao W."/>
        </authorList>
    </citation>
    <scope>NUCLEOTIDE SEQUENCE</scope>
    <source>
        <strain evidence="3">Rmic-2018</strain>
        <tissue evidence="3">Larvae</tissue>
    </source>
</reference>
<evidence type="ECO:0000256" key="1">
    <source>
        <dbReference type="SAM" id="Coils"/>
    </source>
</evidence>
<feature type="region of interest" description="Disordered" evidence="2">
    <location>
        <begin position="571"/>
        <end position="667"/>
    </location>
</feature>
<sequence length="783" mass="87616">MEVVEIKGETLSPEEYYDTQGWVVAHERRKKAKDKRNVEPATNAGGASMKASRRLKDFLHRRPVPKETQLPEDDYKVLIRPGGGLDLARQSLAVIRDCVLRAAKVQPDIAGEDTLRINMRQNTMIMSTPSLANAKKYSNIKEIMMNDESYATAAYVTAPENTCKGVMHGISKYDNQEDIEKSLVNQRNPTILHARCMGLTDSVVIVFEGLFVPYFVYYRGAEYRCFLYKKQYDTCTTCGRIGPQVHVCPQPDSKKCRGCGVLIPSKNHQCVPRCSLCGKGHLTGDKKCKERFRTPYLLKKRWWEKERQGDEQRKMKILSNTRATQAWREGYSPANPTEDNSNATQDRGGRRRDRSSSFPRLAEGEREGTQHEPRSTSRSRSPRQHRSMSRAKSKTRATTSPQGQSHEGPGGGRGSQQMVCWVGEVSGGSLRSGSLPEVVAEGSILGQELNHIKKMLEQLTRENAKQRDEIKQLKEENSKLRQNQLRESTSSIASCSRILTPAPAQESGVHAAKRRAEEISTVENEDLSKPLEKKVENMLGELAKGNNNNNNSDGVPRRCAHLLRVTLRQRHGEHHGHHLGVPRPPTGEAHNARSRFRGRTQTHGGEPSPTQRPRDTVEEHPVTDLTRDQGEAAAQETANEKTIVSNKFTGRATGLTSARPQPTDSVKETELASWAKCRGMIKRRTARADAIATSEKKGGCAGGTQTDLDRTLLLREDTGFLSYRWSRRPRCQDYVEGTGIFQASEQHRPQEEHYQPATPGGGMQFANDTFSPTTSLPFQPALC</sequence>
<feature type="compositionally biased region" description="Basic residues" evidence="2">
    <location>
        <begin position="380"/>
        <end position="395"/>
    </location>
</feature>
<feature type="compositionally biased region" description="Basic and acidic residues" evidence="2">
    <location>
        <begin position="362"/>
        <end position="375"/>
    </location>
</feature>
<feature type="compositionally biased region" description="Polar residues" evidence="2">
    <location>
        <begin position="334"/>
        <end position="345"/>
    </location>
</feature>
<keyword evidence="4" id="KW-1185">Reference proteome</keyword>
<feature type="region of interest" description="Disordered" evidence="2">
    <location>
        <begin position="308"/>
        <end position="417"/>
    </location>
</feature>
<reference evidence="3" key="1">
    <citation type="journal article" date="2020" name="Cell">
        <title>Large-Scale Comparative Analyses of Tick Genomes Elucidate Their Genetic Diversity and Vector Capacities.</title>
        <authorList>
            <consortium name="Tick Genome and Microbiome Consortium (TIGMIC)"/>
            <person name="Jia N."/>
            <person name="Wang J."/>
            <person name="Shi W."/>
            <person name="Du L."/>
            <person name="Sun Y."/>
            <person name="Zhan W."/>
            <person name="Jiang J.F."/>
            <person name="Wang Q."/>
            <person name="Zhang B."/>
            <person name="Ji P."/>
            <person name="Bell-Sakyi L."/>
            <person name="Cui X.M."/>
            <person name="Yuan T.T."/>
            <person name="Jiang B.G."/>
            <person name="Yang W.F."/>
            <person name="Lam T.T."/>
            <person name="Chang Q.C."/>
            <person name="Ding S.J."/>
            <person name="Wang X.J."/>
            <person name="Zhu J.G."/>
            <person name="Ruan X.D."/>
            <person name="Zhao L."/>
            <person name="Wei J.T."/>
            <person name="Ye R.Z."/>
            <person name="Que T.C."/>
            <person name="Du C.H."/>
            <person name="Zhou Y.H."/>
            <person name="Cheng J.X."/>
            <person name="Dai P.F."/>
            <person name="Guo W.B."/>
            <person name="Han X.H."/>
            <person name="Huang E.J."/>
            <person name="Li L.F."/>
            <person name="Wei W."/>
            <person name="Gao Y.C."/>
            <person name="Liu J.Z."/>
            <person name="Shao H.Z."/>
            <person name="Wang X."/>
            <person name="Wang C.C."/>
            <person name="Yang T.C."/>
            <person name="Huo Q.B."/>
            <person name="Li W."/>
            <person name="Chen H.Y."/>
            <person name="Chen S.E."/>
            <person name="Zhou L.G."/>
            <person name="Ni X.B."/>
            <person name="Tian J.H."/>
            <person name="Sheng Y."/>
            <person name="Liu T."/>
            <person name="Pan Y.S."/>
            <person name="Xia L.Y."/>
            <person name="Li J."/>
            <person name="Zhao F."/>
            <person name="Cao W.C."/>
        </authorList>
    </citation>
    <scope>NUCLEOTIDE SEQUENCE</scope>
    <source>
        <strain evidence="3">Rmic-2018</strain>
    </source>
</reference>
<feature type="compositionally biased region" description="Basic residues" evidence="2">
    <location>
        <begin position="571"/>
        <end position="580"/>
    </location>
</feature>
<name>A0A9J6D2V3_RHIMP</name>
<dbReference type="EMBL" id="JABSTU010000677">
    <property type="protein sequence ID" value="KAH7987814.1"/>
    <property type="molecule type" value="Genomic_DNA"/>
</dbReference>
<dbReference type="VEuPathDB" id="VectorBase:LOC119169852"/>
<protein>
    <submittedName>
        <fullName evidence="3">Uncharacterized protein</fullName>
    </submittedName>
</protein>
<feature type="compositionally biased region" description="Polar residues" evidence="2">
    <location>
        <begin position="636"/>
        <end position="664"/>
    </location>
</feature>
<evidence type="ECO:0000256" key="2">
    <source>
        <dbReference type="SAM" id="MobiDB-lite"/>
    </source>
</evidence>
<gene>
    <name evidence="3" type="ORF">HPB51_026529</name>
</gene>
<feature type="compositionally biased region" description="Basic and acidic residues" evidence="2">
    <location>
        <begin position="612"/>
        <end position="630"/>
    </location>
</feature>
<comment type="caution">
    <text evidence="3">The sequence shown here is derived from an EMBL/GenBank/DDBJ whole genome shotgun (WGS) entry which is preliminary data.</text>
</comment>
<keyword evidence="1" id="KW-0175">Coiled coil</keyword>
<dbReference type="AlphaFoldDB" id="A0A9J6D2V3"/>
<evidence type="ECO:0000313" key="3">
    <source>
        <dbReference type="EMBL" id="KAH7987814.1"/>
    </source>
</evidence>
<feature type="compositionally biased region" description="Basic and acidic residues" evidence="2">
    <location>
        <begin position="745"/>
        <end position="754"/>
    </location>
</feature>
<evidence type="ECO:0000313" key="4">
    <source>
        <dbReference type="Proteomes" id="UP000821866"/>
    </source>
</evidence>
<proteinExistence type="predicted"/>